<proteinExistence type="predicted"/>
<dbReference type="EMBL" id="CP106679">
    <property type="protein sequence ID" value="UXP33335.1"/>
    <property type="molecule type" value="Genomic_DNA"/>
</dbReference>
<protein>
    <recommendedName>
        <fullName evidence="3">Tetratricopeptide repeat-containing protein</fullName>
    </recommendedName>
</protein>
<dbReference type="RefSeq" id="WP_262310764.1">
    <property type="nucleotide sequence ID" value="NZ_CP106679.1"/>
</dbReference>
<evidence type="ECO:0000313" key="2">
    <source>
        <dbReference type="Proteomes" id="UP001065174"/>
    </source>
</evidence>
<organism evidence="1 2">
    <name type="scientific">Reichenbachiella agarivorans</name>
    <dbReference type="NCBI Taxonomy" id="2979464"/>
    <lineage>
        <taxon>Bacteria</taxon>
        <taxon>Pseudomonadati</taxon>
        <taxon>Bacteroidota</taxon>
        <taxon>Cytophagia</taxon>
        <taxon>Cytophagales</taxon>
        <taxon>Reichenbachiellaceae</taxon>
        <taxon>Reichenbachiella</taxon>
    </lineage>
</organism>
<keyword evidence="2" id="KW-1185">Reference proteome</keyword>
<dbReference type="SUPFAM" id="SSF48452">
    <property type="entry name" value="TPR-like"/>
    <property type="match status" value="1"/>
</dbReference>
<reference evidence="1" key="1">
    <citation type="submission" date="2022-09" db="EMBL/GenBank/DDBJ databases">
        <title>Comparative genomics and taxonomic characterization of three novel marine species of genus Reichenbachiella exhibiting antioxidant and polysaccharide degradation activities.</title>
        <authorList>
            <person name="Muhammad N."/>
            <person name="Lee Y.-J."/>
            <person name="Ko J."/>
            <person name="Kim S.-G."/>
        </authorList>
    </citation>
    <scope>NUCLEOTIDE SEQUENCE</scope>
    <source>
        <strain evidence="1">BKB1-1</strain>
    </source>
</reference>
<evidence type="ECO:0008006" key="3">
    <source>
        <dbReference type="Google" id="ProtNLM"/>
    </source>
</evidence>
<dbReference type="Proteomes" id="UP001065174">
    <property type="component" value="Chromosome"/>
</dbReference>
<name>A0ABY6CS34_9BACT</name>
<dbReference type="InterPro" id="IPR011990">
    <property type="entry name" value="TPR-like_helical_dom_sf"/>
</dbReference>
<gene>
    <name evidence="1" type="ORF">N6H18_05140</name>
</gene>
<sequence length="515" mass="61746">MSKNSSAQPLFQLIKSLTKSEKRSFKLYVSRINDESDVKFIALFDILDKLEEYDENIIIKKMSNISKAQLANLKSHLYKQVLLVLRISHLKYDVDIQLRENLDYVRLLYKKGLYDESMKLLKKIKITANNYKKNIFKLALLNYEKNIENQQMLSLDITTTLKLDRETKSILNKINVAQSFFSVALRMKAQFLKGGMARSEDELEKINKIFYSSLPEFDKAQMSFSEQYNMCRAYYWYSYLIQDFESCVKYTEIWVSIFKENNLTHLRHAEFLRGLNRLLQSLFRINDRERFNMYYEELLEFEKLYMKAIDSNSKQLLLRCLTVQTLNKCFMDGDFKKHEHSLGRYLLKIEDSLEYIDRNNQLVIFYKSAILYFSLQQYDKCISYLDRILKDHDEHLREDLKSFSYIIYVIALYEMRDYKKLEKIRKRAFVYLRQRNILGQFHHIILQFIKKSEQIMPLDLKGELKNLRSSLEPLREDKFESKPLLYFDIMSWLESKISGRPFLEVAKEAAEKQEK</sequence>
<accession>A0ABY6CS34</accession>
<evidence type="ECO:0000313" key="1">
    <source>
        <dbReference type="EMBL" id="UXP33335.1"/>
    </source>
</evidence>